<keyword evidence="1" id="KW-1133">Transmembrane helix</keyword>
<evidence type="ECO:0008006" key="4">
    <source>
        <dbReference type="Google" id="ProtNLM"/>
    </source>
</evidence>
<keyword evidence="3" id="KW-1185">Reference proteome</keyword>
<keyword evidence="1" id="KW-0472">Membrane</keyword>
<gene>
    <name evidence="2" type="ORF">OHU35_40285</name>
</gene>
<dbReference type="RefSeq" id="WP_405508950.1">
    <property type="nucleotide sequence ID" value="NZ_CP108341.1"/>
</dbReference>
<evidence type="ECO:0000313" key="2">
    <source>
        <dbReference type="EMBL" id="WTW31945.1"/>
    </source>
</evidence>
<evidence type="ECO:0000256" key="1">
    <source>
        <dbReference type="SAM" id="Phobius"/>
    </source>
</evidence>
<evidence type="ECO:0000313" key="3">
    <source>
        <dbReference type="Proteomes" id="UP001621512"/>
    </source>
</evidence>
<protein>
    <recommendedName>
        <fullName evidence="4">Integral membrane protein</fullName>
    </recommendedName>
</protein>
<dbReference type="Proteomes" id="UP001621512">
    <property type="component" value="Chromosome"/>
</dbReference>
<dbReference type="EMBL" id="CP108341">
    <property type="protein sequence ID" value="WTW31945.1"/>
    <property type="molecule type" value="Genomic_DNA"/>
</dbReference>
<proteinExistence type="predicted"/>
<reference evidence="2 3" key="1">
    <citation type="submission" date="2022-10" db="EMBL/GenBank/DDBJ databases">
        <title>The complete genomes of actinobacterial strains from the NBC collection.</title>
        <authorList>
            <person name="Joergensen T.S."/>
            <person name="Alvarez Arevalo M."/>
            <person name="Sterndorff E.B."/>
            <person name="Faurdal D."/>
            <person name="Vuksanovic O."/>
            <person name="Mourched A.-S."/>
            <person name="Charusanti P."/>
            <person name="Shaw S."/>
            <person name="Blin K."/>
            <person name="Weber T."/>
        </authorList>
    </citation>
    <scope>NUCLEOTIDE SEQUENCE [LARGE SCALE GENOMIC DNA]</scope>
    <source>
        <strain evidence="2 3">NBC_00017</strain>
    </source>
</reference>
<accession>A0ABZ1MXT9</accession>
<sequence length="177" mass="19506">MAPRNDTLEQRHAVAHDLRWARDVRDSVRSAGVLLALLMLMDWGSGRLTPWRSALWLALGLLLFIVLYPARVSAGKGWLASRGLLREHRVHTDLLVSVRCLGGVSQRLVLRDSVGGRAEIDPDVLLRNPRLWLLVEAGARKATADGMLLCGATALRRLSRRIDGETARAVFSASGLE</sequence>
<organism evidence="2 3">
    <name type="scientific">Streptomyces purpurascens</name>
    <dbReference type="NCBI Taxonomy" id="1924"/>
    <lineage>
        <taxon>Bacteria</taxon>
        <taxon>Bacillati</taxon>
        <taxon>Actinomycetota</taxon>
        <taxon>Actinomycetes</taxon>
        <taxon>Kitasatosporales</taxon>
        <taxon>Streptomycetaceae</taxon>
        <taxon>Streptomyces</taxon>
    </lineage>
</organism>
<name>A0ABZ1MXT9_STREF</name>
<feature type="transmembrane region" description="Helical" evidence="1">
    <location>
        <begin position="51"/>
        <end position="70"/>
    </location>
</feature>
<keyword evidence="1" id="KW-0812">Transmembrane</keyword>